<dbReference type="PANTHER" id="PTHR32322:SF2">
    <property type="entry name" value="EAMA DOMAIN-CONTAINING PROTEIN"/>
    <property type="match status" value="1"/>
</dbReference>
<gene>
    <name evidence="8" type="ORF">ENE74_03230</name>
</gene>
<evidence type="ECO:0000256" key="1">
    <source>
        <dbReference type="ARBA" id="ARBA00004141"/>
    </source>
</evidence>
<dbReference type="InterPro" id="IPR037185">
    <property type="entry name" value="EmrE-like"/>
</dbReference>
<feature type="transmembrane region" description="Helical" evidence="6">
    <location>
        <begin position="272"/>
        <end position="290"/>
    </location>
</feature>
<dbReference type="PANTHER" id="PTHR32322">
    <property type="entry name" value="INNER MEMBRANE TRANSPORTER"/>
    <property type="match status" value="1"/>
</dbReference>
<evidence type="ECO:0000256" key="4">
    <source>
        <dbReference type="ARBA" id="ARBA00022989"/>
    </source>
</evidence>
<feature type="transmembrane region" description="Helical" evidence="6">
    <location>
        <begin position="183"/>
        <end position="204"/>
    </location>
</feature>
<dbReference type="InterPro" id="IPR000620">
    <property type="entry name" value="EamA_dom"/>
</dbReference>
<dbReference type="InterPro" id="IPR050638">
    <property type="entry name" value="AA-Vitamin_Transporters"/>
</dbReference>
<comment type="subcellular location">
    <subcellularLocation>
        <location evidence="1">Membrane</location>
        <topology evidence="1">Multi-pass membrane protein</topology>
    </subcellularLocation>
</comment>
<sequence>MLSPAIALPFAIVTLIWGSTWLVIRDQVSLVPVSWSICYRFLLAGVAMAILARSRGLPLAIGWRGVGFAAALGASQFMANFNFVYRAEMVLTSGVVAVFYALLLIPNSLFAWIAFRQPVTRHFVVGSVIAVTGVVLLFLREYRFADVAPGAVLTGIGLSFFGLLAASVSNVMQGTAIARRLPIISVLAWAMLLGGIMDGVLAWITTGPPTIDMRPAYLAGVAYLALAGSVVTFPLYFRLIQQIGAGRAAYTGVLTPVIAMLLSTLFEDYRWSPLAALGALLSILGMVIAMRARPSR</sequence>
<keyword evidence="4 6" id="KW-1133">Transmembrane helix</keyword>
<evidence type="ECO:0000259" key="7">
    <source>
        <dbReference type="Pfam" id="PF00892"/>
    </source>
</evidence>
<dbReference type="Proteomes" id="UP000282977">
    <property type="component" value="Unassembled WGS sequence"/>
</dbReference>
<accession>A0A437JDN0</accession>
<dbReference type="EMBL" id="RZUL01000001">
    <property type="protein sequence ID" value="RVT44016.1"/>
    <property type="molecule type" value="Genomic_DNA"/>
</dbReference>
<keyword evidence="3 6" id="KW-0812">Transmembrane</keyword>
<dbReference type="GO" id="GO:0016020">
    <property type="term" value="C:membrane"/>
    <property type="evidence" value="ECO:0007669"/>
    <property type="project" value="UniProtKB-SubCell"/>
</dbReference>
<feature type="transmembrane region" description="Helical" evidence="6">
    <location>
        <begin position="248"/>
        <end position="266"/>
    </location>
</feature>
<evidence type="ECO:0000256" key="2">
    <source>
        <dbReference type="ARBA" id="ARBA00007362"/>
    </source>
</evidence>
<evidence type="ECO:0000313" key="8">
    <source>
        <dbReference type="EMBL" id="RVT44016.1"/>
    </source>
</evidence>
<evidence type="ECO:0000313" key="9">
    <source>
        <dbReference type="Proteomes" id="UP000282977"/>
    </source>
</evidence>
<organism evidence="8 9">
    <name type="scientific">Sphingobium algorifonticola</name>
    <dbReference type="NCBI Taxonomy" id="2008318"/>
    <lineage>
        <taxon>Bacteria</taxon>
        <taxon>Pseudomonadati</taxon>
        <taxon>Pseudomonadota</taxon>
        <taxon>Alphaproteobacteria</taxon>
        <taxon>Sphingomonadales</taxon>
        <taxon>Sphingomonadaceae</taxon>
        <taxon>Sphingobium</taxon>
    </lineage>
</organism>
<comment type="similarity">
    <text evidence="2">Belongs to the EamA transporter family.</text>
</comment>
<protein>
    <submittedName>
        <fullName evidence="8">EamA family transporter</fullName>
    </submittedName>
</protein>
<dbReference type="OrthoDB" id="2352272at2"/>
<comment type="caution">
    <text evidence="8">The sequence shown here is derived from an EMBL/GenBank/DDBJ whole genome shotgun (WGS) entry which is preliminary data.</text>
</comment>
<dbReference type="Pfam" id="PF00892">
    <property type="entry name" value="EamA"/>
    <property type="match status" value="2"/>
</dbReference>
<proteinExistence type="inferred from homology"/>
<feature type="transmembrane region" description="Helical" evidence="6">
    <location>
        <begin position="63"/>
        <end position="85"/>
    </location>
</feature>
<feature type="transmembrane region" description="Helical" evidence="6">
    <location>
        <begin position="7"/>
        <end position="24"/>
    </location>
</feature>
<feature type="transmembrane region" description="Helical" evidence="6">
    <location>
        <begin position="151"/>
        <end position="171"/>
    </location>
</feature>
<feature type="transmembrane region" description="Helical" evidence="6">
    <location>
        <begin position="216"/>
        <end position="236"/>
    </location>
</feature>
<evidence type="ECO:0000256" key="3">
    <source>
        <dbReference type="ARBA" id="ARBA00022692"/>
    </source>
</evidence>
<evidence type="ECO:0000256" key="5">
    <source>
        <dbReference type="ARBA" id="ARBA00023136"/>
    </source>
</evidence>
<feature type="transmembrane region" description="Helical" evidence="6">
    <location>
        <begin position="30"/>
        <end position="51"/>
    </location>
</feature>
<evidence type="ECO:0000256" key="6">
    <source>
        <dbReference type="SAM" id="Phobius"/>
    </source>
</evidence>
<keyword evidence="5 6" id="KW-0472">Membrane</keyword>
<feature type="transmembrane region" description="Helical" evidence="6">
    <location>
        <begin position="91"/>
        <end position="115"/>
    </location>
</feature>
<keyword evidence="9" id="KW-1185">Reference proteome</keyword>
<feature type="transmembrane region" description="Helical" evidence="6">
    <location>
        <begin position="122"/>
        <end position="139"/>
    </location>
</feature>
<name>A0A437JDN0_9SPHN</name>
<feature type="domain" description="EamA" evidence="7">
    <location>
        <begin position="10"/>
        <end position="138"/>
    </location>
</feature>
<dbReference type="AlphaFoldDB" id="A0A437JDN0"/>
<feature type="domain" description="EamA" evidence="7">
    <location>
        <begin position="154"/>
        <end position="289"/>
    </location>
</feature>
<reference evidence="8 9" key="1">
    <citation type="submission" date="2019-01" db="EMBL/GenBank/DDBJ databases">
        <authorList>
            <person name="Chen W.-M."/>
        </authorList>
    </citation>
    <scope>NUCLEOTIDE SEQUENCE [LARGE SCALE GENOMIC DNA]</scope>
    <source>
        <strain evidence="8 9">TLA-22</strain>
    </source>
</reference>
<dbReference type="SUPFAM" id="SSF103481">
    <property type="entry name" value="Multidrug resistance efflux transporter EmrE"/>
    <property type="match status" value="2"/>
</dbReference>